<feature type="signal peptide" evidence="1">
    <location>
        <begin position="1"/>
        <end position="24"/>
    </location>
</feature>
<accession>A0AAV7E9B1</accession>
<proteinExistence type="predicted"/>
<reference evidence="2 3" key="1">
    <citation type="submission" date="2021-07" db="EMBL/GenBank/DDBJ databases">
        <title>The Aristolochia fimbriata genome: insights into angiosperm evolution, floral development and chemical biosynthesis.</title>
        <authorList>
            <person name="Jiao Y."/>
        </authorList>
    </citation>
    <scope>NUCLEOTIDE SEQUENCE [LARGE SCALE GENOMIC DNA]</scope>
    <source>
        <strain evidence="2">IBCAS-2021</strain>
        <tissue evidence="2">Leaf</tissue>
    </source>
</reference>
<dbReference type="AlphaFoldDB" id="A0AAV7E9B1"/>
<dbReference type="Proteomes" id="UP000825729">
    <property type="component" value="Unassembled WGS sequence"/>
</dbReference>
<gene>
    <name evidence="2" type="ORF">H6P81_016336</name>
</gene>
<feature type="chain" id="PRO_5043462402" description="Aminotransferase-like plant mobile domain-containing protein" evidence="1">
    <location>
        <begin position="25"/>
        <end position="356"/>
    </location>
</feature>
<evidence type="ECO:0008006" key="4">
    <source>
        <dbReference type="Google" id="ProtNLM"/>
    </source>
</evidence>
<organism evidence="2 3">
    <name type="scientific">Aristolochia fimbriata</name>
    <name type="common">White veined hardy Dutchman's pipe vine</name>
    <dbReference type="NCBI Taxonomy" id="158543"/>
    <lineage>
        <taxon>Eukaryota</taxon>
        <taxon>Viridiplantae</taxon>
        <taxon>Streptophyta</taxon>
        <taxon>Embryophyta</taxon>
        <taxon>Tracheophyta</taxon>
        <taxon>Spermatophyta</taxon>
        <taxon>Magnoliopsida</taxon>
        <taxon>Magnoliidae</taxon>
        <taxon>Piperales</taxon>
        <taxon>Aristolochiaceae</taxon>
        <taxon>Aristolochia</taxon>
    </lineage>
</organism>
<evidence type="ECO:0000256" key="1">
    <source>
        <dbReference type="SAM" id="SignalP"/>
    </source>
</evidence>
<protein>
    <recommendedName>
        <fullName evidence="4">Aminotransferase-like plant mobile domain-containing protein</fullName>
    </recommendedName>
</protein>
<dbReference type="InterPro" id="IPR044824">
    <property type="entry name" value="MAIN-like"/>
</dbReference>
<evidence type="ECO:0000313" key="3">
    <source>
        <dbReference type="Proteomes" id="UP000825729"/>
    </source>
</evidence>
<sequence length="356" mass="39465">MSFPSLSVSFLGLVLSNVQIPVRGVRQECVHIGTVEGSGKRLLLPVWVSSALGGRDVHVLLTRATCKLWSRPVVNEDDQICFLPGVGEAPSDRFGPWEVRTIEVVSPRHIPFYFEWADAVLRTCSERLVAVDLVHAVRTSMFRNGCCGNVVTVFTEVWCSSTNSIFTREGELSISLWDMHRLGGLPITGGIFDETFPSVEDFSPGHCFPLPESIKYLILAYYWLAEPSEVEGQSGLQMSDWVSFWFRPKKGVQPSEDAWVDRARTSGLTSRDRSDRLNQPFAELGVPDALPDEVYLAAFLSLWLCRCILPMPGGMLRFTILKMACYLASGYKCNLAAAALAGLYWGLNSSSCGRVP</sequence>
<dbReference type="PANTHER" id="PTHR46033:SF80">
    <property type="entry name" value="PROTEIN MAIN-LIKE 2-LIKE"/>
    <property type="match status" value="1"/>
</dbReference>
<dbReference type="PANTHER" id="PTHR46033">
    <property type="entry name" value="PROTEIN MAIN-LIKE 2"/>
    <property type="match status" value="1"/>
</dbReference>
<keyword evidence="3" id="KW-1185">Reference proteome</keyword>
<dbReference type="EMBL" id="JAINDJ010000006">
    <property type="protein sequence ID" value="KAG9444996.1"/>
    <property type="molecule type" value="Genomic_DNA"/>
</dbReference>
<comment type="caution">
    <text evidence="2">The sequence shown here is derived from an EMBL/GenBank/DDBJ whole genome shotgun (WGS) entry which is preliminary data.</text>
</comment>
<keyword evidence="1" id="KW-0732">Signal</keyword>
<evidence type="ECO:0000313" key="2">
    <source>
        <dbReference type="EMBL" id="KAG9444996.1"/>
    </source>
</evidence>
<dbReference type="GO" id="GO:0010073">
    <property type="term" value="P:meristem maintenance"/>
    <property type="evidence" value="ECO:0007669"/>
    <property type="project" value="InterPro"/>
</dbReference>
<name>A0AAV7E9B1_ARIFI</name>